<proteinExistence type="predicted"/>
<evidence type="ECO:0000313" key="3">
    <source>
        <dbReference type="Proteomes" id="UP001434883"/>
    </source>
</evidence>
<evidence type="ECO:0000313" key="2">
    <source>
        <dbReference type="EMBL" id="MEQ2192010.1"/>
    </source>
</evidence>
<keyword evidence="3" id="KW-1185">Reference proteome</keyword>
<organism evidence="2 3">
    <name type="scientific">Xenoophorus captivus</name>
    <dbReference type="NCBI Taxonomy" id="1517983"/>
    <lineage>
        <taxon>Eukaryota</taxon>
        <taxon>Metazoa</taxon>
        <taxon>Chordata</taxon>
        <taxon>Craniata</taxon>
        <taxon>Vertebrata</taxon>
        <taxon>Euteleostomi</taxon>
        <taxon>Actinopterygii</taxon>
        <taxon>Neopterygii</taxon>
        <taxon>Teleostei</taxon>
        <taxon>Neoteleostei</taxon>
        <taxon>Acanthomorphata</taxon>
        <taxon>Ovalentaria</taxon>
        <taxon>Atherinomorphae</taxon>
        <taxon>Cyprinodontiformes</taxon>
        <taxon>Goodeidae</taxon>
        <taxon>Xenoophorus</taxon>
    </lineage>
</organism>
<feature type="compositionally biased region" description="Basic and acidic residues" evidence="1">
    <location>
        <begin position="77"/>
        <end position="106"/>
    </location>
</feature>
<reference evidence="2 3" key="1">
    <citation type="submission" date="2021-06" db="EMBL/GenBank/DDBJ databases">
        <authorList>
            <person name="Palmer J.M."/>
        </authorList>
    </citation>
    <scope>NUCLEOTIDE SEQUENCE [LARGE SCALE GENOMIC DNA]</scope>
    <source>
        <strain evidence="2 3">XC_2019</strain>
        <tissue evidence="2">Muscle</tissue>
    </source>
</reference>
<comment type="caution">
    <text evidence="2">The sequence shown here is derived from an EMBL/GenBank/DDBJ whole genome shotgun (WGS) entry which is preliminary data.</text>
</comment>
<evidence type="ECO:0000256" key="1">
    <source>
        <dbReference type="SAM" id="MobiDB-lite"/>
    </source>
</evidence>
<accession>A0ABV0Q892</accession>
<protein>
    <submittedName>
        <fullName evidence="2">Uncharacterized protein</fullName>
    </submittedName>
</protein>
<feature type="region of interest" description="Disordered" evidence="1">
    <location>
        <begin position="52"/>
        <end position="106"/>
    </location>
</feature>
<name>A0ABV0Q892_9TELE</name>
<dbReference type="Proteomes" id="UP001434883">
    <property type="component" value="Unassembled WGS sequence"/>
</dbReference>
<gene>
    <name evidence="2" type="ORF">XENOCAPTIV_005791</name>
</gene>
<sequence>MLEDDKDTQAPEAIVDVDVTTFTTISLADDSALETNLRKPEQILGVSFERFRPVGPSRCSQGGEPETEVGESGPRSVHREPHVGLQRLPDHRHQEQAEVRRCPTEAWIPRDTERGLEIPATFYPSQN</sequence>
<dbReference type="EMBL" id="JAHRIN010001629">
    <property type="protein sequence ID" value="MEQ2192010.1"/>
    <property type="molecule type" value="Genomic_DNA"/>
</dbReference>